<feature type="chain" id="PRO_5006404697" description="D-alanyl-D-alanine carboxypeptidase" evidence="1">
    <location>
        <begin position="28"/>
        <end position="256"/>
    </location>
</feature>
<dbReference type="PATRIC" id="fig|1267003.4.peg.657"/>
<evidence type="ECO:0000313" key="3">
    <source>
        <dbReference type="Proteomes" id="UP000051176"/>
    </source>
</evidence>
<feature type="signal peptide" evidence="1">
    <location>
        <begin position="1"/>
        <end position="27"/>
    </location>
</feature>
<name>A0A0R1GRS2_9LACO</name>
<reference evidence="2 3" key="1">
    <citation type="journal article" date="2015" name="Genome Announc.">
        <title>Expanding the biotechnology potential of lactobacilli through comparative genomics of 213 strains and associated genera.</title>
        <authorList>
            <person name="Sun Z."/>
            <person name="Harris H.M."/>
            <person name="McCann A."/>
            <person name="Guo C."/>
            <person name="Argimon S."/>
            <person name="Zhang W."/>
            <person name="Yang X."/>
            <person name="Jeffery I.B."/>
            <person name="Cooney J.C."/>
            <person name="Kagawa T.F."/>
            <person name="Liu W."/>
            <person name="Song Y."/>
            <person name="Salvetti E."/>
            <person name="Wrobel A."/>
            <person name="Rasinkangas P."/>
            <person name="Parkhill J."/>
            <person name="Rea M.C."/>
            <person name="O'Sullivan O."/>
            <person name="Ritari J."/>
            <person name="Douillard F.P."/>
            <person name="Paul Ross R."/>
            <person name="Yang R."/>
            <person name="Briner A.E."/>
            <person name="Felis G.E."/>
            <person name="de Vos W.M."/>
            <person name="Barrangou R."/>
            <person name="Klaenhammer T.R."/>
            <person name="Caufield P.W."/>
            <person name="Cui Y."/>
            <person name="Zhang H."/>
            <person name="O'Toole P.W."/>
        </authorList>
    </citation>
    <scope>NUCLEOTIDE SEQUENCE [LARGE SCALE GENOMIC DNA]</scope>
    <source>
        <strain evidence="2 3">ATCC 53295</strain>
    </source>
</reference>
<dbReference type="EMBL" id="AZCZ01000018">
    <property type="protein sequence ID" value="KRK36592.1"/>
    <property type="molecule type" value="Genomic_DNA"/>
</dbReference>
<evidence type="ECO:0008006" key="4">
    <source>
        <dbReference type="Google" id="ProtNLM"/>
    </source>
</evidence>
<dbReference type="AlphaFoldDB" id="A0A0R1GRS2"/>
<dbReference type="Proteomes" id="UP000051176">
    <property type="component" value="Unassembled WGS sequence"/>
</dbReference>
<dbReference type="OrthoDB" id="2276245at2"/>
<evidence type="ECO:0000256" key="1">
    <source>
        <dbReference type="SAM" id="SignalP"/>
    </source>
</evidence>
<gene>
    <name evidence="2" type="ORF">FD07_GL000617</name>
</gene>
<keyword evidence="1" id="KW-0732">Signal</keyword>
<proteinExistence type="predicted"/>
<comment type="caution">
    <text evidence="2">The sequence shown here is derived from an EMBL/GenBank/DDBJ whole genome shotgun (WGS) entry which is preliminary data.</text>
</comment>
<dbReference type="STRING" id="357278.IV61_GL000554"/>
<dbReference type="RefSeq" id="WP_020089292.1">
    <property type="nucleotide sequence ID" value="NZ_AZCZ01000018.1"/>
</dbReference>
<dbReference type="GeneID" id="97414826"/>
<sequence length="256" mass="28493">MKKVIQIMTIIGVGIGLSSVVSMTASASSQYSASRASSVRLVWRKAMKRHAYTATTGSRFSKHLSIRYGNNKTTAKVTWYTDAHEMLYKKYAGHNAIYYHVKSADGSLQGWIWRGYLKARNGKTTKTQVTDDVTVDSKTMIRTMFPKSTYNSKLTDAANSFETIDDSADVNELRSQEGMSQVISRYVSFKRMKYIDFYSKNPASMKSIDQALTAQGYDAATRKNFKGWSVGGSVTGLDDALEGIDPGEGIIYLIQQ</sequence>
<organism evidence="2 3">
    <name type="scientific">Levilactobacillus parabrevis ATCC 53295</name>
    <dbReference type="NCBI Taxonomy" id="1267003"/>
    <lineage>
        <taxon>Bacteria</taxon>
        <taxon>Bacillati</taxon>
        <taxon>Bacillota</taxon>
        <taxon>Bacilli</taxon>
        <taxon>Lactobacillales</taxon>
        <taxon>Lactobacillaceae</taxon>
        <taxon>Levilactobacillus</taxon>
    </lineage>
</organism>
<evidence type="ECO:0000313" key="2">
    <source>
        <dbReference type="EMBL" id="KRK36592.1"/>
    </source>
</evidence>
<accession>A0A0R1GRS2</accession>
<protein>
    <recommendedName>
        <fullName evidence="4">D-alanyl-D-alanine carboxypeptidase</fullName>
    </recommendedName>
</protein>
<keyword evidence="3" id="KW-1185">Reference proteome</keyword>